<sequence>MSNLDKIRQLVKDLTIRDESLLEKVQHLDILEELFRKSPQATA</sequence>
<organism evidence="1">
    <name type="scientific">marine sediment metagenome</name>
    <dbReference type="NCBI Taxonomy" id="412755"/>
    <lineage>
        <taxon>unclassified sequences</taxon>
        <taxon>metagenomes</taxon>
        <taxon>ecological metagenomes</taxon>
    </lineage>
</organism>
<dbReference type="EMBL" id="BART01020270">
    <property type="protein sequence ID" value="GAH02208.1"/>
    <property type="molecule type" value="Genomic_DNA"/>
</dbReference>
<dbReference type="AlphaFoldDB" id="X1E0L7"/>
<gene>
    <name evidence="1" type="ORF">S01H4_37693</name>
</gene>
<feature type="non-terminal residue" evidence="1">
    <location>
        <position position="43"/>
    </location>
</feature>
<accession>X1E0L7</accession>
<protein>
    <submittedName>
        <fullName evidence="1">Uncharacterized protein</fullName>
    </submittedName>
</protein>
<name>X1E0L7_9ZZZZ</name>
<reference evidence="1" key="1">
    <citation type="journal article" date="2014" name="Front. Microbiol.">
        <title>High frequency of phylogenetically diverse reductive dehalogenase-homologous genes in deep subseafloor sedimentary metagenomes.</title>
        <authorList>
            <person name="Kawai M."/>
            <person name="Futagami T."/>
            <person name="Toyoda A."/>
            <person name="Takaki Y."/>
            <person name="Nishi S."/>
            <person name="Hori S."/>
            <person name="Arai W."/>
            <person name="Tsubouchi T."/>
            <person name="Morono Y."/>
            <person name="Uchiyama I."/>
            <person name="Ito T."/>
            <person name="Fujiyama A."/>
            <person name="Inagaki F."/>
            <person name="Takami H."/>
        </authorList>
    </citation>
    <scope>NUCLEOTIDE SEQUENCE</scope>
    <source>
        <strain evidence="1">Expedition CK06-06</strain>
    </source>
</reference>
<evidence type="ECO:0000313" key="1">
    <source>
        <dbReference type="EMBL" id="GAH02208.1"/>
    </source>
</evidence>
<proteinExistence type="predicted"/>
<comment type="caution">
    <text evidence="1">The sequence shown here is derived from an EMBL/GenBank/DDBJ whole genome shotgun (WGS) entry which is preliminary data.</text>
</comment>